<evidence type="ECO:0000259" key="3">
    <source>
        <dbReference type="Pfam" id="PF04321"/>
    </source>
</evidence>
<dbReference type="AlphaFoldDB" id="A0A1F8FSV4"/>
<dbReference type="EC" id="1.1.1.133" evidence="2"/>
<evidence type="ECO:0000313" key="4">
    <source>
        <dbReference type="EMBL" id="OGN16254.1"/>
    </source>
</evidence>
<dbReference type="STRING" id="1802685.A3C88_02620"/>
<dbReference type="GO" id="GO:0005829">
    <property type="term" value="C:cytosol"/>
    <property type="evidence" value="ECO:0007669"/>
    <property type="project" value="TreeGrafter"/>
</dbReference>
<feature type="domain" description="RmlD-like substrate binding" evidence="3">
    <location>
        <begin position="3"/>
        <end position="253"/>
    </location>
</feature>
<dbReference type="GO" id="GO:0008831">
    <property type="term" value="F:dTDP-4-dehydrorhamnose reductase activity"/>
    <property type="evidence" value="ECO:0007669"/>
    <property type="project" value="UniProtKB-EC"/>
</dbReference>
<comment type="function">
    <text evidence="2">Catalyzes the reduction of dTDP-6-deoxy-L-lyxo-4-hexulose to yield dTDP-L-rhamnose.</text>
</comment>
<dbReference type="InterPro" id="IPR036291">
    <property type="entry name" value="NAD(P)-bd_dom_sf"/>
</dbReference>
<evidence type="ECO:0000256" key="2">
    <source>
        <dbReference type="RuleBase" id="RU364082"/>
    </source>
</evidence>
<organism evidence="4 5">
    <name type="scientific">Candidatus Yanofskybacteria bacterium RIFCSPHIGHO2_02_FULL_50_12</name>
    <dbReference type="NCBI Taxonomy" id="1802685"/>
    <lineage>
        <taxon>Bacteria</taxon>
        <taxon>Candidatus Yanofskyibacteriota</taxon>
    </lineage>
</organism>
<reference evidence="4 5" key="1">
    <citation type="journal article" date="2016" name="Nat. Commun.">
        <title>Thousands of microbial genomes shed light on interconnected biogeochemical processes in an aquifer system.</title>
        <authorList>
            <person name="Anantharaman K."/>
            <person name="Brown C.T."/>
            <person name="Hug L.A."/>
            <person name="Sharon I."/>
            <person name="Castelle C.J."/>
            <person name="Probst A.J."/>
            <person name="Thomas B.C."/>
            <person name="Singh A."/>
            <person name="Wilkins M.J."/>
            <person name="Karaoz U."/>
            <person name="Brodie E.L."/>
            <person name="Williams K.H."/>
            <person name="Hubbard S.S."/>
            <person name="Banfield J.F."/>
        </authorList>
    </citation>
    <scope>NUCLEOTIDE SEQUENCE [LARGE SCALE GENOMIC DNA]</scope>
</reference>
<dbReference type="Pfam" id="PF04321">
    <property type="entry name" value="RmlD_sub_bind"/>
    <property type="match status" value="1"/>
</dbReference>
<protein>
    <recommendedName>
        <fullName evidence="2">dTDP-4-dehydrorhamnose reductase</fullName>
        <ecNumber evidence="2">1.1.1.133</ecNumber>
    </recommendedName>
</protein>
<dbReference type="InterPro" id="IPR005913">
    <property type="entry name" value="dTDP_dehydrorham_reduct"/>
</dbReference>
<gene>
    <name evidence="4" type="ORF">A3C88_02620</name>
</gene>
<name>A0A1F8FSV4_9BACT</name>
<comment type="similarity">
    <text evidence="1 2">Belongs to the dTDP-4-dehydrorhamnose reductase family.</text>
</comment>
<comment type="pathway">
    <text evidence="2">Carbohydrate biosynthesis; dTDP-L-rhamnose biosynthesis.</text>
</comment>
<dbReference type="SUPFAM" id="SSF51735">
    <property type="entry name" value="NAD(P)-binding Rossmann-fold domains"/>
    <property type="match status" value="1"/>
</dbReference>
<keyword evidence="2" id="KW-0521">NADP</keyword>
<accession>A0A1F8FSV4</accession>
<dbReference type="Gene3D" id="3.40.50.720">
    <property type="entry name" value="NAD(P)-binding Rossmann-like Domain"/>
    <property type="match status" value="1"/>
</dbReference>
<sequence length="292" mass="32527">MKKVLILGATGMLGNALYRELKDNYSLVLAVRNPAKIDLLEKAHGGTENHRSVEFDATKVYEDYLNKKGHPGEYYSAFLSHIGPVDYVINAAGVTIPFSLKDPAMTLFINGALPHILSRTFGEKLIHVTTDCAFSGAEGYPYHENSPKTPVDLYGKSKSLGEPEASLTLRTSIIGRELDGKTGLLEWFLQQEGKEITGFSNHFWNGLTTKEFAKVCNQIIQHPERYPRTGLYHIFSNPVSKLEMLNAFKEKFGVNCTIKDNPGPKLNRTLATVKEMNSLLGILSFKEMVSEL</sequence>
<evidence type="ECO:0000256" key="1">
    <source>
        <dbReference type="ARBA" id="ARBA00010944"/>
    </source>
</evidence>
<dbReference type="PANTHER" id="PTHR10491:SF4">
    <property type="entry name" value="METHIONINE ADENOSYLTRANSFERASE 2 SUBUNIT BETA"/>
    <property type="match status" value="1"/>
</dbReference>
<keyword evidence="2" id="KW-0560">Oxidoreductase</keyword>
<proteinExistence type="inferred from homology"/>
<dbReference type="GO" id="GO:0019305">
    <property type="term" value="P:dTDP-rhamnose biosynthetic process"/>
    <property type="evidence" value="ECO:0007669"/>
    <property type="project" value="TreeGrafter"/>
</dbReference>
<evidence type="ECO:0000313" key="5">
    <source>
        <dbReference type="Proteomes" id="UP000178117"/>
    </source>
</evidence>
<dbReference type="InterPro" id="IPR029903">
    <property type="entry name" value="RmlD-like-bd"/>
</dbReference>
<comment type="caution">
    <text evidence="4">The sequence shown here is derived from an EMBL/GenBank/DDBJ whole genome shotgun (WGS) entry which is preliminary data.</text>
</comment>
<dbReference type="Proteomes" id="UP000178117">
    <property type="component" value="Unassembled WGS sequence"/>
</dbReference>
<dbReference type="PANTHER" id="PTHR10491">
    <property type="entry name" value="DTDP-4-DEHYDRORHAMNOSE REDUCTASE"/>
    <property type="match status" value="1"/>
</dbReference>
<dbReference type="EMBL" id="MGJZ01000035">
    <property type="protein sequence ID" value="OGN16254.1"/>
    <property type="molecule type" value="Genomic_DNA"/>
</dbReference>